<dbReference type="AlphaFoldDB" id="A0A2L2SXT8"/>
<dbReference type="Proteomes" id="UP000245910">
    <property type="component" value="Chromosome II"/>
</dbReference>
<proteinExistence type="predicted"/>
<dbReference type="EMBL" id="LN649230">
    <property type="protein sequence ID" value="CEI62754.1"/>
    <property type="molecule type" value="Genomic_DNA"/>
</dbReference>
<sequence length="152" mass="17001">MPFASVEDYTYCSLLRDPKYIKRRVFASQSYRQDKKRVVSEIALWGNSTPVLRAVGSLGRQFTPLTRVYHYIAVHTCSSGHGRLISMLVLLKFAGNQTWNTFAGLQMTAGMNQHLNWLLVLSTGAVLRGVLFTSTSPLLDVLVNATPSWFSS</sequence>
<name>A0A2L2SXT8_9HYPO</name>
<evidence type="ECO:0000313" key="2">
    <source>
        <dbReference type="Proteomes" id="UP000245910"/>
    </source>
</evidence>
<evidence type="ECO:0000313" key="1">
    <source>
        <dbReference type="EMBL" id="CEI62754.1"/>
    </source>
</evidence>
<accession>A0A2L2SXT8</accession>
<organism evidence="1 2">
    <name type="scientific">Fusarium venenatum</name>
    <dbReference type="NCBI Taxonomy" id="56646"/>
    <lineage>
        <taxon>Eukaryota</taxon>
        <taxon>Fungi</taxon>
        <taxon>Dikarya</taxon>
        <taxon>Ascomycota</taxon>
        <taxon>Pezizomycotina</taxon>
        <taxon>Sordariomycetes</taxon>
        <taxon>Hypocreomycetidae</taxon>
        <taxon>Hypocreales</taxon>
        <taxon>Nectriaceae</taxon>
        <taxon>Fusarium</taxon>
    </lineage>
</organism>
<keyword evidence="2" id="KW-1185">Reference proteome</keyword>
<reference evidence="2" key="1">
    <citation type="submission" date="2014-10" db="EMBL/GenBank/DDBJ databases">
        <authorList>
            <person name="King R."/>
        </authorList>
    </citation>
    <scope>NUCLEOTIDE SEQUENCE [LARGE SCALE GENOMIC DNA]</scope>
    <source>
        <strain evidence="2">A3/5</strain>
    </source>
</reference>
<protein>
    <submittedName>
        <fullName evidence="1">Uncharacterized protein</fullName>
    </submittedName>
</protein>